<gene>
    <name evidence="2" type="ORF">CDEB00056_LOCUS24223</name>
</gene>
<evidence type="ECO:0000313" key="2">
    <source>
        <dbReference type="EMBL" id="CAE0479369.1"/>
    </source>
</evidence>
<accession>A0A7S3VHF4</accession>
<feature type="compositionally biased region" description="Basic and acidic residues" evidence="1">
    <location>
        <begin position="287"/>
        <end position="298"/>
    </location>
</feature>
<organism evidence="2">
    <name type="scientific">Chaetoceros debilis</name>
    <dbReference type="NCBI Taxonomy" id="122233"/>
    <lineage>
        <taxon>Eukaryota</taxon>
        <taxon>Sar</taxon>
        <taxon>Stramenopiles</taxon>
        <taxon>Ochrophyta</taxon>
        <taxon>Bacillariophyta</taxon>
        <taxon>Coscinodiscophyceae</taxon>
        <taxon>Chaetocerotophycidae</taxon>
        <taxon>Chaetocerotales</taxon>
        <taxon>Chaetocerotaceae</taxon>
        <taxon>Chaetoceros</taxon>
    </lineage>
</organism>
<protein>
    <submittedName>
        <fullName evidence="2">Uncharacterized protein</fullName>
    </submittedName>
</protein>
<proteinExistence type="predicted"/>
<name>A0A7S3VHF4_9STRA</name>
<feature type="region of interest" description="Disordered" evidence="1">
    <location>
        <begin position="1"/>
        <end position="46"/>
    </location>
</feature>
<sequence length="336" mass="37540">MDQLDALIEHRLPLAEKSNTDDEEEEENEAEPFSRTNHPLGDERSSLASTGIGMAWLKSIVKENYTSDHLSPDGKKILDDLMQLTNTNDSGGMPSSSYSSLELDENGHDTSLWDALEQNQHQQSGTRLFPTILNIVSIVMEQKGLDHPIVAVDLVKTISAEVQKDSSILPSAYIPSVLDSMHAIYGALIFLSAPITTLSHDRVRGGSRSATDPLDIFPSMPILQKTLPKENSTYPTSFSAFMHSGAGTSLTREWGDPSYQSKLKRLESFFWSNTSIPEYTPRLRNIPRGEGKDVEESYLKQGEFQMPKKITRKRKKVDNNNEKTVATKKTPKEELD</sequence>
<dbReference type="EMBL" id="HBIO01031601">
    <property type="protein sequence ID" value="CAE0479369.1"/>
    <property type="molecule type" value="Transcribed_RNA"/>
</dbReference>
<feature type="region of interest" description="Disordered" evidence="1">
    <location>
        <begin position="282"/>
        <end position="336"/>
    </location>
</feature>
<dbReference type="AlphaFoldDB" id="A0A7S3VHF4"/>
<feature type="compositionally biased region" description="Acidic residues" evidence="1">
    <location>
        <begin position="21"/>
        <end position="30"/>
    </location>
</feature>
<feature type="compositionally biased region" description="Basic and acidic residues" evidence="1">
    <location>
        <begin position="7"/>
        <end position="20"/>
    </location>
</feature>
<reference evidence="2" key="1">
    <citation type="submission" date="2021-01" db="EMBL/GenBank/DDBJ databases">
        <authorList>
            <person name="Corre E."/>
            <person name="Pelletier E."/>
            <person name="Niang G."/>
            <person name="Scheremetjew M."/>
            <person name="Finn R."/>
            <person name="Kale V."/>
            <person name="Holt S."/>
            <person name="Cochrane G."/>
            <person name="Meng A."/>
            <person name="Brown T."/>
            <person name="Cohen L."/>
        </authorList>
    </citation>
    <scope>NUCLEOTIDE SEQUENCE</scope>
    <source>
        <strain evidence="2">MM31A-1</strain>
    </source>
</reference>
<evidence type="ECO:0000256" key="1">
    <source>
        <dbReference type="SAM" id="MobiDB-lite"/>
    </source>
</evidence>